<evidence type="ECO:0000259" key="1">
    <source>
        <dbReference type="PROSITE" id="PS50020"/>
    </source>
</evidence>
<dbReference type="InterPro" id="IPR036020">
    <property type="entry name" value="WW_dom_sf"/>
</dbReference>
<dbReference type="Gene3D" id="2.20.70.10">
    <property type="match status" value="1"/>
</dbReference>
<dbReference type="PROSITE" id="PS50020">
    <property type="entry name" value="WW_DOMAIN_2"/>
    <property type="match status" value="1"/>
</dbReference>
<name>A0A5J4NSR0_9TREM</name>
<dbReference type="SUPFAM" id="SSF51045">
    <property type="entry name" value="WW domain"/>
    <property type="match status" value="1"/>
</dbReference>
<feature type="domain" description="WW" evidence="1">
    <location>
        <begin position="24"/>
        <end position="57"/>
    </location>
</feature>
<accession>A0A5J4NSR0</accession>
<dbReference type="EMBL" id="QNGE01001216">
    <property type="protein sequence ID" value="KAA3678118.1"/>
    <property type="molecule type" value="Genomic_DNA"/>
</dbReference>
<dbReference type="CDD" id="cd00201">
    <property type="entry name" value="WW"/>
    <property type="match status" value="1"/>
</dbReference>
<evidence type="ECO:0000313" key="2">
    <source>
        <dbReference type="EMBL" id="KAA3678118.1"/>
    </source>
</evidence>
<sequence length="157" mass="18058">MVHRKLMRRCADMTERADVSDSSEPLPPGWQSAVDPSGRTYYYNMDTKVVRWERPIDCEKTKDVETSSTVVQNAEVTVDPVVREKMEKDFTVELTHAFVSKELRRSRHSSTLTLSPILQERIRSSLTRYMTSRGAVYKRRHKTNLIADPSGPDVVQT</sequence>
<keyword evidence="3" id="KW-1185">Reference proteome</keyword>
<comment type="caution">
    <text evidence="2">The sequence shown here is derived from an EMBL/GenBank/DDBJ whole genome shotgun (WGS) entry which is preliminary data.</text>
</comment>
<dbReference type="Proteomes" id="UP000324629">
    <property type="component" value="Unassembled WGS sequence"/>
</dbReference>
<protein>
    <recommendedName>
        <fullName evidence="1">WW domain-containing protein</fullName>
    </recommendedName>
</protein>
<evidence type="ECO:0000313" key="3">
    <source>
        <dbReference type="Proteomes" id="UP000324629"/>
    </source>
</evidence>
<dbReference type="InterPro" id="IPR038190">
    <property type="entry name" value="SRI_sf"/>
</dbReference>
<gene>
    <name evidence="2" type="ORF">DEA37_0014168</name>
</gene>
<proteinExistence type="predicted"/>
<dbReference type="Pfam" id="PF00397">
    <property type="entry name" value="WW"/>
    <property type="match status" value="1"/>
</dbReference>
<reference evidence="2 3" key="1">
    <citation type="journal article" date="2019" name="Gigascience">
        <title>Whole-genome sequence of the oriental lung fluke Paragonimus westermani.</title>
        <authorList>
            <person name="Oey H."/>
            <person name="Zakrzewski M."/>
            <person name="Narain K."/>
            <person name="Devi K.R."/>
            <person name="Agatsuma T."/>
            <person name="Nawaratna S."/>
            <person name="Gobert G.N."/>
            <person name="Jones M.K."/>
            <person name="Ragan M.A."/>
            <person name="McManus D.P."/>
            <person name="Krause L."/>
        </authorList>
    </citation>
    <scope>NUCLEOTIDE SEQUENCE [LARGE SCALE GENOMIC DNA]</scope>
    <source>
        <strain evidence="2 3">IND2009</strain>
    </source>
</reference>
<dbReference type="SMART" id="SM00456">
    <property type="entry name" value="WW"/>
    <property type="match status" value="1"/>
</dbReference>
<dbReference type="AlphaFoldDB" id="A0A5J4NSR0"/>
<dbReference type="InterPro" id="IPR001202">
    <property type="entry name" value="WW_dom"/>
</dbReference>
<dbReference type="Gene3D" id="1.10.1740.100">
    <property type="entry name" value="Set2, Rpb1 interacting domain"/>
    <property type="match status" value="1"/>
</dbReference>
<organism evidence="2 3">
    <name type="scientific">Paragonimus westermani</name>
    <dbReference type="NCBI Taxonomy" id="34504"/>
    <lineage>
        <taxon>Eukaryota</taxon>
        <taxon>Metazoa</taxon>
        <taxon>Spiralia</taxon>
        <taxon>Lophotrochozoa</taxon>
        <taxon>Platyhelminthes</taxon>
        <taxon>Trematoda</taxon>
        <taxon>Digenea</taxon>
        <taxon>Plagiorchiida</taxon>
        <taxon>Troglotremata</taxon>
        <taxon>Troglotrematidae</taxon>
        <taxon>Paragonimus</taxon>
    </lineage>
</organism>